<feature type="compositionally biased region" description="Polar residues" evidence="3">
    <location>
        <begin position="263"/>
        <end position="272"/>
    </location>
</feature>
<dbReference type="GO" id="GO:0008168">
    <property type="term" value="F:methyltransferase activity"/>
    <property type="evidence" value="ECO:0007669"/>
    <property type="project" value="UniProtKB-KW"/>
</dbReference>
<name>A0A3N5BB27_9THEO</name>
<dbReference type="Pfam" id="PF00515">
    <property type="entry name" value="TPR_1"/>
    <property type="match status" value="1"/>
</dbReference>
<comment type="caution">
    <text evidence="4">The sequence shown here is derived from an EMBL/GenBank/DDBJ whole genome shotgun (WGS) entry which is preliminary data.</text>
</comment>
<dbReference type="OrthoDB" id="1721581at2"/>
<keyword evidence="4" id="KW-0489">Methyltransferase</keyword>
<dbReference type="Gene3D" id="3.40.50.150">
    <property type="entry name" value="Vaccinia Virus protein VP39"/>
    <property type="match status" value="2"/>
</dbReference>
<dbReference type="InterPro" id="IPR011990">
    <property type="entry name" value="TPR-like_helical_dom_sf"/>
</dbReference>
<proteinExistence type="predicted"/>
<dbReference type="SUPFAM" id="SSF53335">
    <property type="entry name" value="S-adenosyl-L-methionine-dependent methyltransferases"/>
    <property type="match status" value="2"/>
</dbReference>
<feature type="region of interest" description="Disordered" evidence="3">
    <location>
        <begin position="261"/>
        <end position="328"/>
    </location>
</feature>
<dbReference type="SMART" id="SM00028">
    <property type="entry name" value="TPR"/>
    <property type="match status" value="2"/>
</dbReference>
<evidence type="ECO:0000313" key="4">
    <source>
        <dbReference type="EMBL" id="RPF42905.1"/>
    </source>
</evidence>
<protein>
    <submittedName>
        <fullName evidence="4">Methyltransferase family protein</fullName>
    </submittedName>
</protein>
<gene>
    <name evidence="4" type="ORF">EDD75_2019</name>
</gene>
<evidence type="ECO:0000256" key="1">
    <source>
        <dbReference type="ARBA" id="ARBA00022803"/>
    </source>
</evidence>
<dbReference type="PANTHER" id="PTHR46423:SF1">
    <property type="entry name" value="RNA POLYMERASE II-ASSOCIATED PROTEIN 3"/>
    <property type="match status" value="1"/>
</dbReference>
<evidence type="ECO:0000313" key="5">
    <source>
        <dbReference type="Proteomes" id="UP000282654"/>
    </source>
</evidence>
<keyword evidence="1 2" id="KW-0802">TPR repeat</keyword>
<keyword evidence="5" id="KW-1185">Reference proteome</keyword>
<feature type="repeat" description="TPR" evidence="2">
    <location>
        <begin position="362"/>
        <end position="395"/>
    </location>
</feature>
<dbReference type="InterPro" id="IPR029063">
    <property type="entry name" value="SAM-dependent_MTases_sf"/>
</dbReference>
<evidence type="ECO:0000256" key="2">
    <source>
        <dbReference type="PROSITE-ProRule" id="PRU00339"/>
    </source>
</evidence>
<accession>A0A3N5BB27</accession>
<dbReference type="SUPFAM" id="SSF48452">
    <property type="entry name" value="TPR-like"/>
    <property type="match status" value="1"/>
</dbReference>
<dbReference type="Gene3D" id="1.25.40.10">
    <property type="entry name" value="Tetratricopeptide repeat domain"/>
    <property type="match status" value="1"/>
</dbReference>
<feature type="repeat" description="TPR" evidence="2">
    <location>
        <begin position="328"/>
        <end position="361"/>
    </location>
</feature>
<dbReference type="GO" id="GO:0101031">
    <property type="term" value="C:protein folding chaperone complex"/>
    <property type="evidence" value="ECO:0007669"/>
    <property type="project" value="TreeGrafter"/>
</dbReference>
<dbReference type="PANTHER" id="PTHR46423">
    <property type="entry name" value="RNA POLYMERASE II-ASSOCIATED PROTEIN 3"/>
    <property type="match status" value="1"/>
</dbReference>
<evidence type="ECO:0000256" key="3">
    <source>
        <dbReference type="SAM" id="MobiDB-lite"/>
    </source>
</evidence>
<keyword evidence="4" id="KW-0808">Transferase</keyword>
<dbReference type="Pfam" id="PF13578">
    <property type="entry name" value="Methyltransf_24"/>
    <property type="match status" value="2"/>
</dbReference>
<feature type="compositionally biased region" description="Basic and acidic residues" evidence="3">
    <location>
        <begin position="279"/>
        <end position="291"/>
    </location>
</feature>
<dbReference type="RefSeq" id="WP_123931606.1">
    <property type="nucleotide sequence ID" value="NZ_RKRE01000003.1"/>
</dbReference>
<dbReference type="GO" id="GO:0032259">
    <property type="term" value="P:methylation"/>
    <property type="evidence" value="ECO:0007669"/>
    <property type="project" value="UniProtKB-KW"/>
</dbReference>
<reference evidence="4 5" key="1">
    <citation type="submission" date="2018-11" db="EMBL/GenBank/DDBJ databases">
        <title>Genomic Encyclopedia of Type Strains, Phase IV (KMG-IV): sequencing the most valuable type-strain genomes for metagenomic binning, comparative biology and taxonomic classification.</title>
        <authorList>
            <person name="Goeker M."/>
        </authorList>
    </citation>
    <scope>NUCLEOTIDE SEQUENCE [LARGE SCALE GENOMIC DNA]</scope>
    <source>
        <strain evidence="4 5">DSM 102936</strain>
    </source>
</reference>
<dbReference type="Proteomes" id="UP000282654">
    <property type="component" value="Unassembled WGS sequence"/>
</dbReference>
<organism evidence="4 5">
    <name type="scientific">Thermodesulfitimonas autotrophica</name>
    <dbReference type="NCBI Taxonomy" id="1894989"/>
    <lineage>
        <taxon>Bacteria</taxon>
        <taxon>Bacillati</taxon>
        <taxon>Bacillota</taxon>
        <taxon>Clostridia</taxon>
        <taxon>Thermoanaerobacterales</taxon>
        <taxon>Thermoanaerobacteraceae</taxon>
        <taxon>Thermodesulfitimonas</taxon>
    </lineage>
</organism>
<dbReference type="InterPro" id="IPR051966">
    <property type="entry name" value="RPAP3"/>
</dbReference>
<dbReference type="PROSITE" id="PS50005">
    <property type="entry name" value="TPR"/>
    <property type="match status" value="2"/>
</dbReference>
<dbReference type="PROSITE" id="PS50293">
    <property type="entry name" value="TPR_REGION"/>
    <property type="match status" value="1"/>
</dbReference>
<dbReference type="AlphaFoldDB" id="A0A3N5BB27"/>
<sequence length="700" mass="79223">MKKLPEVCKALELKLPVTSRELFAEFNLLSGHPWEETAGSEVTTYYPCLYGIAQTERPRRILEIGTAFGMSAATLLKASPEIELFVSLDLGIYADQLGFSTNNIDFAREKIHDWCRRKGIPVERVRFFRANTQPLGKGDNENMGADIPRWHQIPELVNLLKEHEFDLIFVDGKHTEDGLFNDLTTFWPFLKPGGLIVCDDLHDEATYQGIFPWAGDTLRSFERFLRDHEPEIEEFFIWDFPQVPPEGLLGRRPFGLIRKKRLLTQSPETPNSEGLAPPDRTKPDSTQEKRLASSGPDPTNKPVFATGADLKRQPAFPGDQVTRNDSRAVQENREGERLFLQGDVEGALKAFTRAIAIAPNLAPAYNNLGVCYWQKGEFENAVNHFLKALELDPDNADALANYIKILISLNEVEGAKKLYSNYLKRNPAGDEEIASVLANFTPPPCVTIEHKEMGAVGIPVVSVKNLHEKLGFERPISYPVSSFIKPLAEWKMESDDAPTFRYIYRNFRPRRHLEFGTWQGTGTVYCLEECDATVWTINLPFGEDKPSGEAAYGCEEAELPAIRAWARKLGLPEQGSYRTDTIGFIGRVYLQKELGHRVCQIYCDSRKWEISNYPPGFFDSALIDGGHTKDVVINDTLKAFQLARSGGIIMWHDFCPPIWKEFATTLGVTEGVLAIWKEIQKQVEQLFWIYPSFILLAVKK</sequence>
<dbReference type="EMBL" id="RKRE01000003">
    <property type="protein sequence ID" value="RPF42905.1"/>
    <property type="molecule type" value="Genomic_DNA"/>
</dbReference>
<dbReference type="InterPro" id="IPR019734">
    <property type="entry name" value="TPR_rpt"/>
</dbReference>